<dbReference type="EMBL" id="CP058214">
    <property type="protein sequence ID" value="QPC44045.1"/>
    <property type="molecule type" value="Genomic_DNA"/>
</dbReference>
<proteinExistence type="predicted"/>
<evidence type="ECO:0000256" key="2">
    <source>
        <dbReference type="SAM" id="MobiDB-lite"/>
    </source>
</evidence>
<evidence type="ECO:0008006" key="5">
    <source>
        <dbReference type="Google" id="ProtNLM"/>
    </source>
</evidence>
<dbReference type="Gene3D" id="1.10.443.10">
    <property type="entry name" value="Intergrase catalytic core"/>
    <property type="match status" value="1"/>
</dbReference>
<keyword evidence="4" id="KW-1185">Reference proteome</keyword>
<dbReference type="GO" id="GO:0006310">
    <property type="term" value="P:DNA recombination"/>
    <property type="evidence" value="ECO:0007669"/>
    <property type="project" value="UniProtKB-KW"/>
</dbReference>
<dbReference type="GO" id="GO:0015074">
    <property type="term" value="P:DNA integration"/>
    <property type="evidence" value="ECO:0007669"/>
    <property type="project" value="InterPro"/>
</dbReference>
<accession>A0A7S8C607</accession>
<sequence>MRRDPTDPLWSPGLKTRQNRDGSTTYYWVAGKVVRDTKGFLPKTARLIGDTEADRAAECRRLTAELREWLAGKQRSRLQFDGTVNSVLDYYERHDDSPMQSVKWCSAESYRSAIKTMRKAIGHKKLVNIVGIDLKRWYRELAKPAKPGGKERVPRAHFYCCRLRDAVAFGVSLGLPECDRLHRAFSEVRLQAPTPREDYLTYDHVVAIIGEAHRRGRHSLALAQAIQYELTLRQKDVIGEWVPQSYAPDVSGIRNDHGKVWMNGLLWSHIDADLILRKKTTKTGQEAVFNLRLYPLVMQELERVPAGKRVGPIIINENTGRPWTRATFTAVWRKIADAVDVPSTVQSRDSRAGGLTELGDYGVDVELMRHHAQHRNISTTGRYNRRTLEKTSRVAELRAAARRNATGT</sequence>
<dbReference type="RefSeq" id="WP_213161409.1">
    <property type="nucleotide sequence ID" value="NZ_CP058214.1"/>
</dbReference>
<organism evidence="3 4">
    <name type="scientific">Kaustia mangrovi</name>
    <dbReference type="NCBI Taxonomy" id="2593653"/>
    <lineage>
        <taxon>Bacteria</taxon>
        <taxon>Pseudomonadati</taxon>
        <taxon>Pseudomonadota</taxon>
        <taxon>Alphaproteobacteria</taxon>
        <taxon>Hyphomicrobiales</taxon>
        <taxon>Parvibaculaceae</taxon>
        <taxon>Kaustia</taxon>
    </lineage>
</organism>
<dbReference type="Proteomes" id="UP000593594">
    <property type="component" value="Chromosome"/>
</dbReference>
<keyword evidence="1" id="KW-0233">DNA recombination</keyword>
<gene>
    <name evidence="3" type="ORF">HW532_15905</name>
</gene>
<evidence type="ECO:0000256" key="1">
    <source>
        <dbReference type="ARBA" id="ARBA00023172"/>
    </source>
</evidence>
<dbReference type="KEGG" id="kmn:HW532_15905"/>
<protein>
    <recommendedName>
        <fullName evidence="5">Integrase</fullName>
    </recommendedName>
</protein>
<evidence type="ECO:0000313" key="3">
    <source>
        <dbReference type="EMBL" id="QPC44045.1"/>
    </source>
</evidence>
<reference evidence="3 4" key="1">
    <citation type="submission" date="2020-06" db="EMBL/GenBank/DDBJ databases">
        <title>Genome sequence of 2 isolates from Red Sea Mangroves.</title>
        <authorList>
            <person name="Sefrji F."/>
            <person name="Michoud G."/>
            <person name="Merlino G."/>
            <person name="Daffonchio D."/>
        </authorList>
    </citation>
    <scope>NUCLEOTIDE SEQUENCE [LARGE SCALE GENOMIC DNA]</scope>
    <source>
        <strain evidence="3 4">R1DC25</strain>
    </source>
</reference>
<feature type="region of interest" description="Disordered" evidence="2">
    <location>
        <begin position="1"/>
        <end position="20"/>
    </location>
</feature>
<name>A0A7S8C607_9HYPH</name>
<dbReference type="GO" id="GO:0003677">
    <property type="term" value="F:DNA binding"/>
    <property type="evidence" value="ECO:0007669"/>
    <property type="project" value="InterPro"/>
</dbReference>
<dbReference type="SUPFAM" id="SSF56349">
    <property type="entry name" value="DNA breaking-rejoining enzymes"/>
    <property type="match status" value="2"/>
</dbReference>
<dbReference type="InterPro" id="IPR011010">
    <property type="entry name" value="DNA_brk_join_enz"/>
</dbReference>
<dbReference type="AlphaFoldDB" id="A0A7S8C607"/>
<dbReference type="InterPro" id="IPR013762">
    <property type="entry name" value="Integrase-like_cat_sf"/>
</dbReference>
<evidence type="ECO:0000313" key="4">
    <source>
        <dbReference type="Proteomes" id="UP000593594"/>
    </source>
</evidence>